<dbReference type="STRING" id="4781.A0A0P1A4I0"/>
<dbReference type="EMBL" id="CCYD01000007">
    <property type="protein sequence ID" value="CEG35077.1"/>
    <property type="molecule type" value="Genomic_DNA"/>
</dbReference>
<dbReference type="NCBIfam" id="TIGR00633">
    <property type="entry name" value="xth"/>
    <property type="match status" value="1"/>
</dbReference>
<proteinExistence type="inferred from homology"/>
<dbReference type="PROSITE" id="PS51435">
    <property type="entry name" value="AP_NUCLEASE_F1_4"/>
    <property type="match status" value="1"/>
</dbReference>
<evidence type="ECO:0000256" key="7">
    <source>
        <dbReference type="ARBA" id="ARBA00023242"/>
    </source>
</evidence>
<feature type="binding site" evidence="9">
    <location>
        <position position="10"/>
    </location>
    <ligand>
        <name>Mg(2+)</name>
        <dbReference type="ChEBI" id="CHEBI:18420"/>
        <label>1</label>
    </ligand>
</feature>
<feature type="site" description="Transition state stabilizer" evidence="10">
    <location>
        <position position="181"/>
    </location>
</feature>
<dbReference type="GO" id="GO:0003906">
    <property type="term" value="F:DNA-(apurinic or apyrimidinic site) endonuclease activity"/>
    <property type="evidence" value="ECO:0007669"/>
    <property type="project" value="TreeGrafter"/>
</dbReference>
<dbReference type="InterPro" id="IPR004808">
    <property type="entry name" value="AP_endonuc_1"/>
</dbReference>
<dbReference type="OrthoDB" id="391817at2759"/>
<dbReference type="InterPro" id="IPR005135">
    <property type="entry name" value="Endo/exonuclease/phosphatase"/>
</dbReference>
<keyword evidence="12" id="KW-0227">DNA damage</keyword>
<feature type="binding site" evidence="9">
    <location>
        <position position="181"/>
    </location>
    <ligand>
        <name>Mg(2+)</name>
        <dbReference type="ChEBI" id="CHEBI:18420"/>
        <label>1</label>
    </ligand>
</feature>
<keyword evidence="3 11" id="KW-0863">Zinc-finger</keyword>
<dbReference type="GO" id="GO:0005634">
    <property type="term" value="C:nucleus"/>
    <property type="evidence" value="ECO:0007669"/>
    <property type="project" value="TreeGrafter"/>
</dbReference>
<dbReference type="CDD" id="cd09088">
    <property type="entry name" value="Ape2-like_AP-endo"/>
    <property type="match status" value="1"/>
</dbReference>
<evidence type="ECO:0000313" key="15">
    <source>
        <dbReference type="Proteomes" id="UP000054928"/>
    </source>
</evidence>
<evidence type="ECO:0000256" key="9">
    <source>
        <dbReference type="PIRSR" id="PIRSR604808-2"/>
    </source>
</evidence>
<sequence>MKQLRLVTWNVNGLRAVLQRLKQTLPEFLSDLNADIICLQETKLTRSELNEEHVRPPGFDAFYSFCRYRGGYSGVVTFVRSTLPTVAADEGLTGLWQTKDSVGHVGSLHNELPSGLVKNLEAEGRCVITDHQAFVLLNTYCPALASADRLDYKLHFHALLQDRVMSLRAANKHVIVVGDINIAHRDIDHCEPHAHQASGLAFSDHPCRKWMDSFVAVPNERQEVLPSEPGSDTTVDGGCSHKLVDTFRYFHPHKTKAFTCWNTQTRARQTNYGSRIDYILTDVAFLNFVTSCSIDVERLGSDHCPVIMSCTVDLKADSRTYNDRKTAALCAKHFVEFSGTQQSIRSFVVRGHNMNDSEGQLRPLAGYLNPKRTNRGQQFITSFLSHTGSKNKSSAKRKECWRENLAANYCEVVRISKKAAFEKPKEEWANVLNGRPPQVPLCKCGQPTVLRSVIKANDNRGRKFYVCTKPVGEKKNPDARCDFFKWADSKSIKNPSPANAKSSINLQ</sequence>
<keyword evidence="15" id="KW-1185">Reference proteome</keyword>
<keyword evidence="7" id="KW-0539">Nucleus</keyword>
<keyword evidence="5" id="KW-0862">Zinc</keyword>
<dbReference type="PANTHER" id="PTHR22748">
    <property type="entry name" value="AP ENDONUCLEASE"/>
    <property type="match status" value="1"/>
</dbReference>
<feature type="binding site" evidence="9">
    <location>
        <position position="302"/>
    </location>
    <ligand>
        <name>Mg(2+)</name>
        <dbReference type="ChEBI" id="CHEBI:18420"/>
        <label>1</label>
    </ligand>
</feature>
<evidence type="ECO:0000313" key="14">
    <source>
        <dbReference type="EMBL" id="CEG35077.1"/>
    </source>
</evidence>
<dbReference type="InterPro" id="IPR010666">
    <property type="entry name" value="Znf_GRF"/>
</dbReference>
<dbReference type="RefSeq" id="XP_024571446.1">
    <property type="nucleotide sequence ID" value="XM_024719000.1"/>
</dbReference>
<evidence type="ECO:0000256" key="5">
    <source>
        <dbReference type="ARBA" id="ARBA00022833"/>
    </source>
</evidence>
<dbReference type="EC" id="3.1.-.-" evidence="12"/>
<dbReference type="PANTHER" id="PTHR22748:SF4">
    <property type="entry name" value="DNA-(APURINIC OR APYRIMIDINIC SITE) ENDONUCLEASE 2"/>
    <property type="match status" value="1"/>
</dbReference>
<dbReference type="GO" id="GO:0006284">
    <property type="term" value="P:base-excision repair"/>
    <property type="evidence" value="ECO:0007669"/>
    <property type="project" value="TreeGrafter"/>
</dbReference>
<evidence type="ECO:0000256" key="1">
    <source>
        <dbReference type="ARBA" id="ARBA00007092"/>
    </source>
</evidence>
<organism evidence="14 15">
    <name type="scientific">Plasmopara halstedii</name>
    <name type="common">Downy mildew of sunflower</name>
    <dbReference type="NCBI Taxonomy" id="4781"/>
    <lineage>
        <taxon>Eukaryota</taxon>
        <taxon>Sar</taxon>
        <taxon>Stramenopiles</taxon>
        <taxon>Oomycota</taxon>
        <taxon>Peronosporomycetes</taxon>
        <taxon>Peronosporales</taxon>
        <taxon>Peronosporaceae</taxon>
        <taxon>Plasmopara</taxon>
    </lineage>
</organism>
<keyword evidence="12" id="KW-0234">DNA repair</keyword>
<name>A0A0P1A4I0_PLAHL</name>
<protein>
    <recommendedName>
        <fullName evidence="12">DNA-(apurinic or apyrimidinic site) endonuclease</fullName>
        <ecNumber evidence="12">3.1.-.-</ecNumber>
    </recommendedName>
</protein>
<keyword evidence="2 9" id="KW-0479">Metal-binding</keyword>
<evidence type="ECO:0000256" key="2">
    <source>
        <dbReference type="ARBA" id="ARBA00022723"/>
    </source>
</evidence>
<dbReference type="InterPro" id="IPR036691">
    <property type="entry name" value="Endo/exonu/phosph_ase_sf"/>
</dbReference>
<dbReference type="Pfam" id="PF03372">
    <property type="entry name" value="Exo_endo_phos"/>
    <property type="match status" value="1"/>
</dbReference>
<evidence type="ECO:0000256" key="12">
    <source>
        <dbReference type="RuleBase" id="RU362131"/>
    </source>
</evidence>
<evidence type="ECO:0000256" key="4">
    <source>
        <dbReference type="ARBA" id="ARBA00022801"/>
    </source>
</evidence>
<reference evidence="15" key="1">
    <citation type="submission" date="2014-09" db="EMBL/GenBank/DDBJ databases">
        <authorList>
            <person name="Sharma Rahul"/>
            <person name="Thines Marco"/>
        </authorList>
    </citation>
    <scope>NUCLEOTIDE SEQUENCE [LARGE SCALE GENOMIC DNA]</scope>
</reference>
<keyword evidence="9" id="KW-0464">Manganese</keyword>
<dbReference type="Proteomes" id="UP000054928">
    <property type="component" value="Unassembled WGS sequence"/>
</dbReference>
<dbReference type="SUPFAM" id="SSF56219">
    <property type="entry name" value="DNase I-like"/>
    <property type="match status" value="1"/>
</dbReference>
<dbReference type="GO" id="GO:0008081">
    <property type="term" value="F:phosphoric diester hydrolase activity"/>
    <property type="evidence" value="ECO:0007669"/>
    <property type="project" value="TreeGrafter"/>
</dbReference>
<feature type="binding site" evidence="9">
    <location>
        <position position="41"/>
    </location>
    <ligand>
        <name>Mg(2+)</name>
        <dbReference type="ChEBI" id="CHEBI:18420"/>
        <label>1</label>
    </ligand>
</feature>
<evidence type="ECO:0000256" key="8">
    <source>
        <dbReference type="PIRSR" id="PIRSR604808-1"/>
    </source>
</evidence>
<feature type="active site" description="Proton donor/acceptor" evidence="8">
    <location>
        <position position="179"/>
    </location>
</feature>
<dbReference type="GeneID" id="36408901"/>
<feature type="site" description="Important for catalytic activity" evidence="10">
    <location>
        <position position="277"/>
    </location>
</feature>
<evidence type="ECO:0000256" key="6">
    <source>
        <dbReference type="ARBA" id="ARBA00022842"/>
    </source>
</evidence>
<dbReference type="Gene3D" id="3.60.10.10">
    <property type="entry name" value="Endonuclease/exonuclease/phosphatase"/>
    <property type="match status" value="1"/>
</dbReference>
<dbReference type="GO" id="GO:0008270">
    <property type="term" value="F:zinc ion binding"/>
    <property type="evidence" value="ECO:0007669"/>
    <property type="project" value="UniProtKB-KW"/>
</dbReference>
<feature type="domain" description="GRF-type" evidence="13">
    <location>
        <begin position="442"/>
        <end position="490"/>
    </location>
</feature>
<dbReference type="InterPro" id="IPR020847">
    <property type="entry name" value="AP_endonuclease_F1_BS"/>
</dbReference>
<dbReference type="PROSITE" id="PS51999">
    <property type="entry name" value="ZF_GRF"/>
    <property type="match status" value="1"/>
</dbReference>
<feature type="site" description="Interaction with DNA substrate" evidence="10">
    <location>
        <position position="303"/>
    </location>
</feature>
<evidence type="ECO:0000256" key="3">
    <source>
        <dbReference type="ARBA" id="ARBA00022771"/>
    </source>
</evidence>
<dbReference type="GO" id="GO:0003677">
    <property type="term" value="F:DNA binding"/>
    <property type="evidence" value="ECO:0007669"/>
    <property type="project" value="InterPro"/>
</dbReference>
<dbReference type="PROSITE" id="PS00726">
    <property type="entry name" value="AP_NUCLEASE_F1_1"/>
    <property type="match status" value="1"/>
</dbReference>
<keyword evidence="4" id="KW-0378">Hydrolase</keyword>
<evidence type="ECO:0000256" key="11">
    <source>
        <dbReference type="PROSITE-ProRule" id="PRU01343"/>
    </source>
</evidence>
<dbReference type="AlphaFoldDB" id="A0A0P1A4I0"/>
<feature type="active site" evidence="8">
    <location>
        <position position="140"/>
    </location>
</feature>
<dbReference type="GO" id="GO:0008311">
    <property type="term" value="F:double-stranded DNA 3'-5' DNA exonuclease activity"/>
    <property type="evidence" value="ECO:0007669"/>
    <property type="project" value="TreeGrafter"/>
</dbReference>
<feature type="binding site" evidence="9">
    <location>
        <position position="303"/>
    </location>
    <ligand>
        <name>Mg(2+)</name>
        <dbReference type="ChEBI" id="CHEBI:18420"/>
        <label>1</label>
    </ligand>
</feature>
<accession>A0A0P1A4I0</accession>
<feature type="active site" description="Proton acceptor" evidence="8">
    <location>
        <position position="303"/>
    </location>
</feature>
<keyword evidence="6 9" id="KW-0460">Magnesium</keyword>
<dbReference type="Pfam" id="PF06839">
    <property type="entry name" value="Zn_ribbon_GRF"/>
    <property type="match status" value="1"/>
</dbReference>
<evidence type="ECO:0000259" key="13">
    <source>
        <dbReference type="PROSITE" id="PS51999"/>
    </source>
</evidence>
<evidence type="ECO:0000256" key="10">
    <source>
        <dbReference type="PIRSR" id="PIRSR604808-3"/>
    </source>
</evidence>
<feature type="binding site" evidence="9">
    <location>
        <position position="179"/>
    </location>
    <ligand>
        <name>Mg(2+)</name>
        <dbReference type="ChEBI" id="CHEBI:18420"/>
        <label>1</label>
    </ligand>
</feature>
<comment type="similarity">
    <text evidence="1 12">Belongs to the DNA repair enzymes AP/ExoA family.</text>
</comment>
<comment type="cofactor">
    <cofactor evidence="9 12">
        <name>Mg(2+)</name>
        <dbReference type="ChEBI" id="CHEBI:18420"/>
    </cofactor>
    <cofactor evidence="9 12">
        <name>Mn(2+)</name>
        <dbReference type="ChEBI" id="CHEBI:29035"/>
    </cofactor>
    <text evidence="9 12">Probably binds two magnesium or manganese ions per subunit.</text>
</comment>
<dbReference type="OMA" id="YTVWNTL"/>